<evidence type="ECO:0000313" key="2">
    <source>
        <dbReference type="WBParaSite" id="ES5_v2.g29935.t1"/>
    </source>
</evidence>
<evidence type="ECO:0000313" key="1">
    <source>
        <dbReference type="Proteomes" id="UP000887579"/>
    </source>
</evidence>
<reference evidence="2" key="1">
    <citation type="submission" date="2022-11" db="UniProtKB">
        <authorList>
            <consortium name="WormBaseParasite"/>
        </authorList>
    </citation>
    <scope>IDENTIFICATION</scope>
</reference>
<protein>
    <submittedName>
        <fullName evidence="2">Phosphoribulokinase/uridine kinase domain-containing protein</fullName>
    </submittedName>
</protein>
<proteinExistence type="predicted"/>
<dbReference type="Proteomes" id="UP000887579">
    <property type="component" value="Unplaced"/>
</dbReference>
<organism evidence="1 2">
    <name type="scientific">Panagrolaimus sp. ES5</name>
    <dbReference type="NCBI Taxonomy" id="591445"/>
    <lineage>
        <taxon>Eukaryota</taxon>
        <taxon>Metazoa</taxon>
        <taxon>Ecdysozoa</taxon>
        <taxon>Nematoda</taxon>
        <taxon>Chromadorea</taxon>
        <taxon>Rhabditida</taxon>
        <taxon>Tylenchina</taxon>
        <taxon>Panagrolaimomorpha</taxon>
        <taxon>Panagrolaimoidea</taxon>
        <taxon>Panagrolaimidae</taxon>
        <taxon>Panagrolaimus</taxon>
    </lineage>
</organism>
<name>A0AC34GJT7_9BILA</name>
<accession>A0AC34GJT7</accession>
<sequence length="155" mass="17819">MEICKRKYTTAFENLTNVYYPNSKLPLVVSNHRKPLIVGIGGGIKSGKTTFWRDICKKLDAKCVASLSLNLFHKEYLSQKEVADNGKIQYDYDFPTSFDFDLLYENLLRLKNGKSVTFPKYIRSGAEVVIVEGMLVLCNQKIRDLMDYKVNIIFC</sequence>
<dbReference type="WBParaSite" id="ES5_v2.g29935.t1">
    <property type="protein sequence ID" value="ES5_v2.g29935.t1"/>
    <property type="gene ID" value="ES5_v2.g29935"/>
</dbReference>